<evidence type="ECO:0000256" key="3">
    <source>
        <dbReference type="ARBA" id="ARBA00022989"/>
    </source>
</evidence>
<dbReference type="GO" id="GO:0005230">
    <property type="term" value="F:extracellular ligand-gated monoatomic ion channel activity"/>
    <property type="evidence" value="ECO:0007669"/>
    <property type="project" value="InterPro"/>
</dbReference>
<proteinExistence type="predicted"/>
<dbReference type="GO" id="GO:0016020">
    <property type="term" value="C:membrane"/>
    <property type="evidence" value="ECO:0007669"/>
    <property type="project" value="UniProtKB-SubCell"/>
</dbReference>
<dbReference type="Pfam" id="PF02931">
    <property type="entry name" value="Neur_chan_LBD"/>
    <property type="match status" value="1"/>
</dbReference>
<dbReference type="SUPFAM" id="SSF63712">
    <property type="entry name" value="Nicotinic receptor ligand binding domain-like"/>
    <property type="match status" value="1"/>
</dbReference>
<dbReference type="InterPro" id="IPR036719">
    <property type="entry name" value="Neuro-gated_channel_TM_sf"/>
</dbReference>
<evidence type="ECO:0000313" key="8">
    <source>
        <dbReference type="Proteomes" id="UP000051220"/>
    </source>
</evidence>
<evidence type="ECO:0000256" key="4">
    <source>
        <dbReference type="ARBA" id="ARBA00023136"/>
    </source>
</evidence>
<sequence>PYEAGMPNPPASPTRVTCGILIADVTSIDDVDESFSAEVVIIAHWQDPRLAFDAAAEGTEVKLFQGDYQFAEVFHGWWPQFVFINQVGRGETKGVTIKVHPDGHVRYLEMRSVQFETPMDLHNYPFDTQRLRVSMISLGNLVDEVVFEVDERYVDSTEDFVQREKTVNVAGWDLQNLDMDVDEQHIAAGEDRTVHSRLLTTVQLKRRSWQLVWEMLFPLVVLVSVIWSIFWIDIDSLADRLNVSFIGVLTIVAYQFVVIENMPRMSYLSFTDTLLLISFLTMAATIPQSLTIHTLVRKGKQGLARRIDRTSRWAFPLAYLTMVTAIVLWYGIA</sequence>
<evidence type="ECO:0000256" key="2">
    <source>
        <dbReference type="ARBA" id="ARBA00022692"/>
    </source>
</evidence>
<accession>A0A0R2XDH5</accession>
<feature type="transmembrane region" description="Helical" evidence="5">
    <location>
        <begin position="313"/>
        <end position="332"/>
    </location>
</feature>
<feature type="transmembrane region" description="Helical" evidence="5">
    <location>
        <begin position="211"/>
        <end position="234"/>
    </location>
</feature>
<dbReference type="Gene3D" id="2.70.170.10">
    <property type="entry name" value="Neurotransmitter-gated ion-channel ligand-binding domain"/>
    <property type="match status" value="1"/>
</dbReference>
<dbReference type="SUPFAM" id="SSF90112">
    <property type="entry name" value="Neurotransmitter-gated ion-channel transmembrane pore"/>
    <property type="match status" value="1"/>
</dbReference>
<dbReference type="InterPro" id="IPR036734">
    <property type="entry name" value="Neur_chan_lig-bd_sf"/>
</dbReference>
<name>A0A0R2XDH5_9BACT</name>
<keyword evidence="2 5" id="KW-0812">Transmembrane</keyword>
<evidence type="ECO:0000256" key="5">
    <source>
        <dbReference type="SAM" id="Phobius"/>
    </source>
</evidence>
<protein>
    <recommendedName>
        <fullName evidence="6">Neurotransmitter-gated ion-channel ligand-binding domain-containing protein</fullName>
    </recommendedName>
</protein>
<feature type="non-terminal residue" evidence="7">
    <location>
        <position position="1"/>
    </location>
</feature>
<organism evidence="7 8">
    <name type="scientific">Verrucomicrobia subdivision 6 bacterium BACL9 MAG-120924-bin69</name>
    <dbReference type="NCBI Taxonomy" id="1655635"/>
    <lineage>
        <taxon>Bacteria</taxon>
        <taxon>Pseudomonadati</taxon>
        <taxon>Verrucomicrobiota</taxon>
        <taxon>Verrucomicrobiia</taxon>
        <taxon>Verrucomicrobiales</taxon>
        <taxon>Verrucomicrobia subdivision 6</taxon>
    </lineage>
</organism>
<dbReference type="Proteomes" id="UP000051220">
    <property type="component" value="Unassembled WGS sequence"/>
</dbReference>
<feature type="transmembrane region" description="Helical" evidence="5">
    <location>
        <begin position="274"/>
        <end position="292"/>
    </location>
</feature>
<evidence type="ECO:0000259" key="6">
    <source>
        <dbReference type="Pfam" id="PF02931"/>
    </source>
</evidence>
<keyword evidence="4 5" id="KW-0472">Membrane</keyword>
<keyword evidence="3 5" id="KW-1133">Transmembrane helix</keyword>
<dbReference type="GO" id="GO:0004888">
    <property type="term" value="F:transmembrane signaling receptor activity"/>
    <property type="evidence" value="ECO:0007669"/>
    <property type="project" value="InterPro"/>
</dbReference>
<comment type="caution">
    <text evidence="7">The sequence shown here is derived from an EMBL/GenBank/DDBJ whole genome shotgun (WGS) entry which is preliminary data.</text>
</comment>
<dbReference type="PANTHER" id="PTHR18945">
    <property type="entry name" value="NEUROTRANSMITTER GATED ION CHANNEL"/>
    <property type="match status" value="1"/>
</dbReference>
<feature type="transmembrane region" description="Helical" evidence="5">
    <location>
        <begin position="241"/>
        <end position="259"/>
    </location>
</feature>
<gene>
    <name evidence="7" type="ORF">ABS33_07685</name>
</gene>
<dbReference type="AlphaFoldDB" id="A0A0R2XDH5"/>
<evidence type="ECO:0000313" key="7">
    <source>
        <dbReference type="EMBL" id="KRP31883.1"/>
    </source>
</evidence>
<dbReference type="Gene3D" id="1.20.58.390">
    <property type="entry name" value="Neurotransmitter-gated ion-channel transmembrane domain"/>
    <property type="match status" value="1"/>
</dbReference>
<dbReference type="InterPro" id="IPR006202">
    <property type="entry name" value="Neur_chan_lig-bd"/>
</dbReference>
<dbReference type="CDD" id="cd19050">
    <property type="entry name" value="LGIC_TM_bact"/>
    <property type="match status" value="1"/>
</dbReference>
<feature type="domain" description="Neurotransmitter-gated ion-channel ligand-binding" evidence="6">
    <location>
        <begin position="10"/>
        <end position="207"/>
    </location>
</feature>
<evidence type="ECO:0000256" key="1">
    <source>
        <dbReference type="ARBA" id="ARBA00004141"/>
    </source>
</evidence>
<comment type="subcellular location">
    <subcellularLocation>
        <location evidence="1">Membrane</location>
        <topology evidence="1">Multi-pass membrane protein</topology>
    </subcellularLocation>
</comment>
<dbReference type="InterPro" id="IPR038050">
    <property type="entry name" value="Neuro_actylchol_rec"/>
</dbReference>
<dbReference type="InterPro" id="IPR006201">
    <property type="entry name" value="Neur_channel"/>
</dbReference>
<dbReference type="EMBL" id="LIDN01000365">
    <property type="protein sequence ID" value="KRP31883.1"/>
    <property type="molecule type" value="Genomic_DNA"/>
</dbReference>
<reference evidence="7 8" key="1">
    <citation type="submission" date="2015-10" db="EMBL/GenBank/DDBJ databases">
        <title>Metagenome-Assembled Genomes uncover a global brackish microbiome.</title>
        <authorList>
            <person name="Hugerth L.W."/>
            <person name="Larsson J."/>
            <person name="Alneberg J."/>
            <person name="Lindh M.V."/>
            <person name="Legrand C."/>
            <person name="Pinhassi J."/>
            <person name="Andersson A.F."/>
        </authorList>
    </citation>
    <scope>NUCLEOTIDE SEQUENCE [LARGE SCALE GENOMIC DNA]</scope>
    <source>
        <strain evidence="7">BACL9 MAG-120924-bin69</strain>
    </source>
</reference>
<dbReference type="CDD" id="cd18988">
    <property type="entry name" value="LGIC_ECD_bact"/>
    <property type="match status" value="1"/>
</dbReference>